<keyword evidence="1" id="KW-0732">Signal</keyword>
<feature type="domain" description="Transferrin-like" evidence="2">
    <location>
        <begin position="21"/>
        <end position="369"/>
    </location>
</feature>
<evidence type="ECO:0000259" key="2">
    <source>
        <dbReference type="PROSITE" id="PS51408"/>
    </source>
</evidence>
<dbReference type="PRINTS" id="PR00422">
    <property type="entry name" value="TRANSFERRIN"/>
</dbReference>
<sequence>MGFKELLAVILFVGYATAQNYRVCVVNGNQDLCAALDNAGSQAVCDNVRTKVDCALRLERGSADIGVFSEEETMLLAHQFPQQTHVVATIRDVSRQEPFAFEAVAIVSGAHTGGFEGLRGGKYCHPGFDQTEQRWSPRVLKTFEKLVARTDRCPDTQTDRKTAEEIEVDTLSKFFTSACRPGPWSANTTVDADLKSRYSSLCSLCGDNNPCTNYSIDMGVGVTGVQNNNRHIQALECLRVNNERTVAFVAWQHVREYFTIRNPQVATSFAALCEDGSIRILTSEVLNSLTAPCSFVKQPWSTIVATRARSAEVLTRLREWWPNGVNPGGNTWHTTLFNSIIGGNNARIYYQDVPVTNLNYTQSIRSLPGIDSSSSCIPARRWCTISAQEHAKCNWIRGAAYTLGIEPSLSCQQKNNMFECLADIRDNTADFVVSAANYGYLARQHFRLSPVKLVENSRSSPSSFTRVVALLKESSNITRFENLRGRKACFPEFGGLSYVAFVRTAHERSIISSSECDYSRAVGEFFDSACAPGALDNSHALTESTYNATNLCTVCKPRVPVPSGDDFVCSFDDTNKYYGNVGSLSCLADPDTDIAFLELYNIDANLRTAGLQPSQVRMLCRNNTLALTTGVTLDQNCLLAFVVDSEILARRNDPLANSLNVLLDTLDLHFGFVSNSRLIDLRMYFAFDGVSDLLFRDTAVGMSEPNGAVNEPTRNYNELFQHLESCTGSASPLPGLATKNFLSIVTLIVTSVMTRILMF</sequence>
<dbReference type="InterPro" id="IPR001156">
    <property type="entry name" value="Transferrin-like_dom"/>
</dbReference>
<dbReference type="PROSITE" id="PS51408">
    <property type="entry name" value="TRANSFERRIN_LIKE_4"/>
    <property type="match status" value="2"/>
</dbReference>
<feature type="chain" id="PRO_5043460048" description="Transferrin-like domain-containing protein" evidence="1">
    <location>
        <begin position="19"/>
        <end position="759"/>
    </location>
</feature>
<feature type="domain" description="Transferrin-like" evidence="2">
    <location>
        <begin position="380"/>
        <end position="725"/>
    </location>
</feature>
<dbReference type="GO" id="GO:0006826">
    <property type="term" value="P:iron ion transport"/>
    <property type="evidence" value="ECO:0007669"/>
    <property type="project" value="TreeGrafter"/>
</dbReference>
<protein>
    <recommendedName>
        <fullName evidence="2">Transferrin-like domain-containing protein</fullName>
    </recommendedName>
</protein>
<organism evidence="3 4">
    <name type="scientific">Euphydryas editha</name>
    <name type="common">Edith's checkerspot</name>
    <dbReference type="NCBI Taxonomy" id="104508"/>
    <lineage>
        <taxon>Eukaryota</taxon>
        <taxon>Metazoa</taxon>
        <taxon>Ecdysozoa</taxon>
        <taxon>Arthropoda</taxon>
        <taxon>Hexapoda</taxon>
        <taxon>Insecta</taxon>
        <taxon>Pterygota</taxon>
        <taxon>Neoptera</taxon>
        <taxon>Endopterygota</taxon>
        <taxon>Lepidoptera</taxon>
        <taxon>Glossata</taxon>
        <taxon>Ditrysia</taxon>
        <taxon>Papilionoidea</taxon>
        <taxon>Nymphalidae</taxon>
        <taxon>Nymphalinae</taxon>
        <taxon>Euphydryas</taxon>
    </lineage>
</organism>
<comment type="caution">
    <text evidence="3">The sequence shown here is derived from an EMBL/GenBank/DDBJ whole genome shotgun (WGS) entry which is preliminary data.</text>
</comment>
<dbReference type="Gene3D" id="3.40.190.10">
    <property type="entry name" value="Periplasmic binding protein-like II"/>
    <property type="match status" value="3"/>
</dbReference>
<dbReference type="PANTHER" id="PTHR11485:SF57">
    <property type="entry name" value="TRANSFERRIN"/>
    <property type="match status" value="1"/>
</dbReference>
<dbReference type="GO" id="GO:0005769">
    <property type="term" value="C:early endosome"/>
    <property type="evidence" value="ECO:0007669"/>
    <property type="project" value="TreeGrafter"/>
</dbReference>
<dbReference type="PANTHER" id="PTHR11485">
    <property type="entry name" value="TRANSFERRIN"/>
    <property type="match status" value="1"/>
</dbReference>
<dbReference type="SUPFAM" id="SSF53850">
    <property type="entry name" value="Periplasmic binding protein-like II"/>
    <property type="match status" value="2"/>
</dbReference>
<dbReference type="GO" id="GO:0005886">
    <property type="term" value="C:plasma membrane"/>
    <property type="evidence" value="ECO:0007669"/>
    <property type="project" value="TreeGrafter"/>
</dbReference>
<dbReference type="AlphaFoldDB" id="A0AAU9UUZ5"/>
<dbReference type="SMART" id="SM00094">
    <property type="entry name" value="TR_FER"/>
    <property type="match status" value="1"/>
</dbReference>
<dbReference type="Pfam" id="PF00405">
    <property type="entry name" value="Transferrin"/>
    <property type="match status" value="1"/>
</dbReference>
<dbReference type="GO" id="GO:0005615">
    <property type="term" value="C:extracellular space"/>
    <property type="evidence" value="ECO:0007669"/>
    <property type="project" value="TreeGrafter"/>
</dbReference>
<reference evidence="3" key="1">
    <citation type="submission" date="2022-03" db="EMBL/GenBank/DDBJ databases">
        <authorList>
            <person name="Tunstrom K."/>
        </authorList>
    </citation>
    <scope>NUCLEOTIDE SEQUENCE</scope>
</reference>
<dbReference type="EMBL" id="CAKOGL010000023">
    <property type="protein sequence ID" value="CAH2101409.1"/>
    <property type="molecule type" value="Genomic_DNA"/>
</dbReference>
<gene>
    <name evidence="3" type="ORF">EEDITHA_LOCUS16171</name>
</gene>
<dbReference type="Proteomes" id="UP001153954">
    <property type="component" value="Unassembled WGS sequence"/>
</dbReference>
<evidence type="ECO:0000313" key="4">
    <source>
        <dbReference type="Proteomes" id="UP001153954"/>
    </source>
</evidence>
<feature type="signal peptide" evidence="1">
    <location>
        <begin position="1"/>
        <end position="18"/>
    </location>
</feature>
<accession>A0AAU9UUZ5</accession>
<name>A0AAU9UUZ5_EUPED</name>
<dbReference type="GO" id="GO:0055037">
    <property type="term" value="C:recycling endosome"/>
    <property type="evidence" value="ECO:0007669"/>
    <property type="project" value="TreeGrafter"/>
</dbReference>
<dbReference type="CDD" id="cd13529">
    <property type="entry name" value="PBP2_transferrin"/>
    <property type="match status" value="1"/>
</dbReference>
<evidence type="ECO:0000256" key="1">
    <source>
        <dbReference type="SAM" id="SignalP"/>
    </source>
</evidence>
<keyword evidence="4" id="KW-1185">Reference proteome</keyword>
<evidence type="ECO:0000313" key="3">
    <source>
        <dbReference type="EMBL" id="CAH2101409.1"/>
    </source>
</evidence>
<proteinExistence type="predicted"/>